<dbReference type="AlphaFoldDB" id="A0A315XMJ8"/>
<gene>
    <name evidence="2" type="ORF">MBBTH_08700</name>
</gene>
<feature type="region of interest" description="Disordered" evidence="1">
    <location>
        <begin position="55"/>
        <end position="77"/>
    </location>
</feature>
<feature type="compositionally biased region" description="Low complexity" evidence="1">
    <location>
        <begin position="64"/>
        <end position="77"/>
    </location>
</feature>
<dbReference type="Proteomes" id="UP000251717">
    <property type="component" value="Unassembled WGS sequence"/>
</dbReference>
<proteinExistence type="predicted"/>
<dbReference type="EMBL" id="MZGS01000019">
    <property type="protein sequence ID" value="PWB87601.1"/>
    <property type="molecule type" value="Genomic_DNA"/>
</dbReference>
<name>A0A315XMJ8_9EURY</name>
<evidence type="ECO:0000313" key="2">
    <source>
        <dbReference type="EMBL" id="PWB87601.1"/>
    </source>
</evidence>
<sequence length="102" mass="11730">MRGSVKANLIVFLIIAVIAFCISSAFASFTIHEDNDSYKLIPIEDDSFEPNDINYVPTVKPKNDTNTTNSTIENITYTNDTDEGWDTNYGDWEDIYEDWYNE</sequence>
<organism evidence="2 3">
    <name type="scientific">Methanobrevibacter thaueri</name>
    <dbReference type="NCBI Taxonomy" id="190975"/>
    <lineage>
        <taxon>Archaea</taxon>
        <taxon>Methanobacteriati</taxon>
        <taxon>Methanobacteriota</taxon>
        <taxon>Methanomada group</taxon>
        <taxon>Methanobacteria</taxon>
        <taxon>Methanobacteriales</taxon>
        <taxon>Methanobacteriaceae</taxon>
        <taxon>Methanobrevibacter</taxon>
    </lineage>
</organism>
<reference evidence="2 3" key="1">
    <citation type="submission" date="2017-03" db="EMBL/GenBank/DDBJ databases">
        <title>Genome sequence of Methanobrevibacter thaueri.</title>
        <authorList>
            <person name="Poehlein A."/>
            <person name="Seedorf H."/>
            <person name="Daniel R."/>
        </authorList>
    </citation>
    <scope>NUCLEOTIDE SEQUENCE [LARGE SCALE GENOMIC DNA]</scope>
    <source>
        <strain evidence="2 3">DSM 11995</strain>
    </source>
</reference>
<evidence type="ECO:0000256" key="1">
    <source>
        <dbReference type="SAM" id="MobiDB-lite"/>
    </source>
</evidence>
<comment type="caution">
    <text evidence="2">The sequence shown here is derived from an EMBL/GenBank/DDBJ whole genome shotgun (WGS) entry which is preliminary data.</text>
</comment>
<protein>
    <submittedName>
        <fullName evidence="2">Uncharacterized protein</fullName>
    </submittedName>
</protein>
<dbReference type="RefSeq" id="WP_116591836.1">
    <property type="nucleotide sequence ID" value="NZ_JBGUNC010000041.1"/>
</dbReference>
<accession>A0A315XMJ8</accession>
<evidence type="ECO:0000313" key="3">
    <source>
        <dbReference type="Proteomes" id="UP000251717"/>
    </source>
</evidence>
<dbReference type="OrthoDB" id="381106at2157"/>
<keyword evidence="3" id="KW-1185">Reference proteome</keyword>